<keyword evidence="9 13" id="KW-1133">Transmembrane helix</keyword>
<evidence type="ECO:0000313" key="16">
    <source>
        <dbReference type="Proteomes" id="UP000320314"/>
    </source>
</evidence>
<dbReference type="GO" id="GO:0009245">
    <property type="term" value="P:lipid A biosynthetic process"/>
    <property type="evidence" value="ECO:0007669"/>
    <property type="project" value="UniProtKB-KW"/>
</dbReference>
<evidence type="ECO:0000256" key="5">
    <source>
        <dbReference type="ARBA" id="ARBA00022519"/>
    </source>
</evidence>
<evidence type="ECO:0000256" key="10">
    <source>
        <dbReference type="ARBA" id="ARBA00023098"/>
    </source>
</evidence>
<keyword evidence="8" id="KW-0448">Lipopolysaccharide biosynthesis</keyword>
<dbReference type="EMBL" id="VHLH01000059">
    <property type="protein sequence ID" value="TPW25742.1"/>
    <property type="molecule type" value="Genomic_DNA"/>
</dbReference>
<dbReference type="GO" id="GO:0022857">
    <property type="term" value="F:transmembrane transporter activity"/>
    <property type="evidence" value="ECO:0007669"/>
    <property type="project" value="InterPro"/>
</dbReference>
<evidence type="ECO:0000256" key="12">
    <source>
        <dbReference type="ARBA" id="ARBA00038032"/>
    </source>
</evidence>
<evidence type="ECO:0000256" key="1">
    <source>
        <dbReference type="ARBA" id="ARBA00004651"/>
    </source>
</evidence>
<dbReference type="SUPFAM" id="SSF103481">
    <property type="entry name" value="Multidrug resistance efflux transporter EmrE"/>
    <property type="match status" value="2"/>
</dbReference>
<dbReference type="Gene3D" id="1.10.3730.20">
    <property type="match status" value="1"/>
</dbReference>
<keyword evidence="10" id="KW-0443">Lipid metabolism</keyword>
<feature type="transmembrane region" description="Helical" evidence="13">
    <location>
        <begin position="30"/>
        <end position="53"/>
    </location>
</feature>
<evidence type="ECO:0000256" key="2">
    <source>
        <dbReference type="ARBA" id="ARBA00022448"/>
    </source>
</evidence>
<feature type="transmembrane region" description="Helical" evidence="13">
    <location>
        <begin position="144"/>
        <end position="160"/>
    </location>
</feature>
<feature type="transmembrane region" description="Helical" evidence="13">
    <location>
        <begin position="231"/>
        <end position="252"/>
    </location>
</feature>
<evidence type="ECO:0000259" key="14">
    <source>
        <dbReference type="Pfam" id="PF00892"/>
    </source>
</evidence>
<dbReference type="GO" id="GO:0005886">
    <property type="term" value="C:plasma membrane"/>
    <property type="evidence" value="ECO:0007669"/>
    <property type="project" value="UniProtKB-SubCell"/>
</dbReference>
<feature type="domain" description="EamA" evidence="14">
    <location>
        <begin position="8"/>
        <end position="130"/>
    </location>
</feature>
<dbReference type="GO" id="GO:0009103">
    <property type="term" value="P:lipopolysaccharide biosynthetic process"/>
    <property type="evidence" value="ECO:0007669"/>
    <property type="project" value="UniProtKB-KW"/>
</dbReference>
<proteinExistence type="inferred from homology"/>
<evidence type="ECO:0000256" key="6">
    <source>
        <dbReference type="ARBA" id="ARBA00022556"/>
    </source>
</evidence>
<protein>
    <recommendedName>
        <fullName evidence="14">EamA domain-containing protein</fullName>
    </recommendedName>
</protein>
<feature type="transmembrane region" description="Helical" evidence="13">
    <location>
        <begin position="259"/>
        <end position="276"/>
    </location>
</feature>
<feature type="transmembrane region" description="Helical" evidence="13">
    <location>
        <begin position="6"/>
        <end position="23"/>
    </location>
</feature>
<dbReference type="InterPro" id="IPR037185">
    <property type="entry name" value="EmrE-like"/>
</dbReference>
<dbReference type="OrthoDB" id="9783707at2"/>
<dbReference type="Pfam" id="PF00892">
    <property type="entry name" value="EamA"/>
    <property type="match status" value="1"/>
</dbReference>
<feature type="transmembrane region" description="Helical" evidence="13">
    <location>
        <begin position="203"/>
        <end position="225"/>
    </location>
</feature>
<dbReference type="InterPro" id="IPR000390">
    <property type="entry name" value="Small_drug/metabolite_transptr"/>
</dbReference>
<organism evidence="15 16">
    <name type="scientific">Pararhizobium mangrovi</name>
    <dbReference type="NCBI Taxonomy" id="2590452"/>
    <lineage>
        <taxon>Bacteria</taxon>
        <taxon>Pseudomonadati</taxon>
        <taxon>Pseudomonadota</taxon>
        <taxon>Alphaproteobacteria</taxon>
        <taxon>Hyphomicrobiales</taxon>
        <taxon>Rhizobiaceae</taxon>
        <taxon>Rhizobium/Agrobacterium group</taxon>
        <taxon>Pararhizobium</taxon>
    </lineage>
</organism>
<dbReference type="AlphaFoldDB" id="A0A506TUL0"/>
<name>A0A506TUL0_9HYPH</name>
<dbReference type="Proteomes" id="UP000320314">
    <property type="component" value="Unassembled WGS sequence"/>
</dbReference>
<keyword evidence="11 13" id="KW-0472">Membrane</keyword>
<gene>
    <name evidence="15" type="ORF">FJU11_18070</name>
</gene>
<comment type="caution">
    <text evidence="15">The sequence shown here is derived from an EMBL/GenBank/DDBJ whole genome shotgun (WGS) entry which is preliminary data.</text>
</comment>
<evidence type="ECO:0000256" key="9">
    <source>
        <dbReference type="ARBA" id="ARBA00022989"/>
    </source>
</evidence>
<feature type="transmembrane region" description="Helical" evidence="13">
    <location>
        <begin position="91"/>
        <end position="108"/>
    </location>
</feature>
<dbReference type="InterPro" id="IPR000620">
    <property type="entry name" value="EamA_dom"/>
</dbReference>
<keyword evidence="5" id="KW-0997">Cell inner membrane</keyword>
<dbReference type="PANTHER" id="PTHR30561:SF1">
    <property type="entry name" value="MULTIDRUG TRANSPORTER EMRE"/>
    <property type="match status" value="1"/>
</dbReference>
<evidence type="ECO:0000256" key="7">
    <source>
        <dbReference type="ARBA" id="ARBA00022692"/>
    </source>
</evidence>
<accession>A0A506TUL0</accession>
<feature type="transmembrane region" description="Helical" evidence="13">
    <location>
        <begin position="59"/>
        <end position="79"/>
    </location>
</feature>
<sequence length="277" mass="28555">MNPTAFAIVAGAAVCHAIWNAMVKAGRDRAVTLAAISFSNFLVGAVLVFFAPLPAAQSWPLLLASALLHNGYYIGLNYAYRFGDLSQVYPLARGMAPALVAIAAYLTIGEVLPVEAIVGLALVSVGIALLCFSRSATPRDPRALAAAAATGTIIAAYSLADGIGARLSDAPLGYISWLFLLEFPTAATTLIRRRHAIRAAAGSALAGLVPGFLSVLAYGGVIYAATIAPLAVVSALRETSVVLAALFGIFLFGERPIGLRLVSAVVVLSGIIFIATA</sequence>
<evidence type="ECO:0000256" key="4">
    <source>
        <dbReference type="ARBA" id="ARBA00022516"/>
    </source>
</evidence>
<keyword evidence="2" id="KW-0813">Transport</keyword>
<keyword evidence="4" id="KW-0444">Lipid biosynthesis</keyword>
<evidence type="ECO:0000256" key="8">
    <source>
        <dbReference type="ARBA" id="ARBA00022985"/>
    </source>
</evidence>
<dbReference type="PANTHER" id="PTHR30561">
    <property type="entry name" value="SMR FAMILY PROTON-DEPENDENT DRUG EFFLUX TRANSPORTER SUGE"/>
    <property type="match status" value="1"/>
</dbReference>
<evidence type="ECO:0000256" key="3">
    <source>
        <dbReference type="ARBA" id="ARBA00022475"/>
    </source>
</evidence>
<evidence type="ECO:0000256" key="13">
    <source>
        <dbReference type="SAM" id="Phobius"/>
    </source>
</evidence>
<dbReference type="RefSeq" id="WP_141168467.1">
    <property type="nucleotide sequence ID" value="NZ_VHLH01000059.1"/>
</dbReference>
<feature type="transmembrane region" description="Helical" evidence="13">
    <location>
        <begin position="114"/>
        <end position="132"/>
    </location>
</feature>
<keyword evidence="3" id="KW-1003">Cell membrane</keyword>
<reference evidence="15 16" key="1">
    <citation type="submission" date="2019-06" db="EMBL/GenBank/DDBJ databases">
        <authorList>
            <person name="Li M."/>
        </authorList>
    </citation>
    <scope>NUCLEOTIDE SEQUENCE [LARGE SCALE GENOMIC DNA]</scope>
    <source>
        <strain evidence="15 16">BGMRC6574</strain>
    </source>
</reference>
<evidence type="ECO:0000313" key="15">
    <source>
        <dbReference type="EMBL" id="TPW25742.1"/>
    </source>
</evidence>
<comment type="similarity">
    <text evidence="12">Belongs to the drug/metabolite transporter (DMT) superfamily. Small multidrug resistance (SMR) (TC 2.A.7.1) family.</text>
</comment>
<comment type="subcellular location">
    <subcellularLocation>
        <location evidence="1">Cell membrane</location>
        <topology evidence="1">Multi-pass membrane protein</topology>
    </subcellularLocation>
</comment>
<keyword evidence="16" id="KW-1185">Reference proteome</keyword>
<feature type="transmembrane region" description="Helical" evidence="13">
    <location>
        <begin position="172"/>
        <end position="191"/>
    </location>
</feature>
<keyword evidence="7 13" id="KW-0812">Transmembrane</keyword>
<evidence type="ECO:0000256" key="11">
    <source>
        <dbReference type="ARBA" id="ARBA00023136"/>
    </source>
</evidence>
<keyword evidence="6" id="KW-0441">Lipid A biosynthesis</keyword>